<keyword evidence="5 9" id="KW-1133">Transmembrane helix</keyword>
<dbReference type="RefSeq" id="WP_380046522.1">
    <property type="nucleotide sequence ID" value="NZ_JBHSOH010000005.1"/>
</dbReference>
<proteinExistence type="predicted"/>
<dbReference type="Pfam" id="PF02386">
    <property type="entry name" value="TrkH"/>
    <property type="match status" value="1"/>
</dbReference>
<evidence type="ECO:0000256" key="6">
    <source>
        <dbReference type="ARBA" id="ARBA00023065"/>
    </source>
</evidence>
<keyword evidence="6" id="KW-0406">Ion transport</keyword>
<dbReference type="PANTHER" id="PTHR32024:SF1">
    <property type="entry name" value="KTR SYSTEM POTASSIUM UPTAKE PROTEIN B"/>
    <property type="match status" value="1"/>
</dbReference>
<evidence type="ECO:0000256" key="3">
    <source>
        <dbReference type="ARBA" id="ARBA00022475"/>
    </source>
</evidence>
<feature type="transmembrane region" description="Helical" evidence="9">
    <location>
        <begin position="167"/>
        <end position="187"/>
    </location>
</feature>
<dbReference type="EMBL" id="JBHSOH010000005">
    <property type="protein sequence ID" value="MFC5847406.1"/>
    <property type="molecule type" value="Genomic_DNA"/>
</dbReference>
<comment type="caution">
    <text evidence="10">The sequence shown here is derived from an EMBL/GenBank/DDBJ whole genome shotgun (WGS) entry which is preliminary data.</text>
</comment>
<evidence type="ECO:0000256" key="8">
    <source>
        <dbReference type="SAM" id="MobiDB-lite"/>
    </source>
</evidence>
<evidence type="ECO:0000256" key="1">
    <source>
        <dbReference type="ARBA" id="ARBA00004651"/>
    </source>
</evidence>
<keyword evidence="3" id="KW-1003">Cell membrane</keyword>
<sequence>MGRPLDSPRPRPAGWAGDGTGETYPGAARRAGRAGQALLSAPARVRARRHFARVPGRLLVLGVVLLIAVGTAGLLLPGARRGGLDVVDALLLATSAVCTTGLSSVNVAQVLSPAGQLWLVFLVEVGALALLVLAFGFVGLGRRRQGATRAGVSADLGLGPGQDLRGLLRRVLAFALGAQLLGAALMLPDLLRLEGGVQGARYALMLSVMAFGNAGFGLWPDGAARLSALSLLVLMALVVGGGLGFLTVDELWRRLTGDRAGARRPPPLSLLTRVSLKTTALLLVFGWAAFALLEWGRPGTLGPLPVGARLLHAAFQPTVARSAGFNTLDYAALSPASLLLIMGLMFVGGNPGSTAGGIKTTTAAVLLAATRTGLGRHDDVELAGRRIGPAVLTRALAVVTLGLLAVTLGTFALLVTEDGGRHRPIALAFEAVSAFTTAGLSVNLTPELTAGGKLVLVALMFLGRVGFLSLLLAFRPAQPPTVRLPEDRDLTVG</sequence>
<dbReference type="PANTHER" id="PTHR32024">
    <property type="entry name" value="TRK SYSTEM POTASSIUM UPTAKE PROTEIN TRKG-RELATED"/>
    <property type="match status" value="1"/>
</dbReference>
<name>A0ABW1DI57_9DEIO</name>
<feature type="transmembrane region" description="Helical" evidence="9">
    <location>
        <begin position="330"/>
        <end position="349"/>
    </location>
</feature>
<feature type="region of interest" description="Disordered" evidence="8">
    <location>
        <begin position="1"/>
        <end position="22"/>
    </location>
</feature>
<evidence type="ECO:0000256" key="7">
    <source>
        <dbReference type="ARBA" id="ARBA00023136"/>
    </source>
</evidence>
<organism evidence="10 11">
    <name type="scientific">Deinococcus petrolearius</name>
    <dbReference type="NCBI Taxonomy" id="1751295"/>
    <lineage>
        <taxon>Bacteria</taxon>
        <taxon>Thermotogati</taxon>
        <taxon>Deinococcota</taxon>
        <taxon>Deinococci</taxon>
        <taxon>Deinococcales</taxon>
        <taxon>Deinococcaceae</taxon>
        <taxon>Deinococcus</taxon>
    </lineage>
</organism>
<dbReference type="InterPro" id="IPR003445">
    <property type="entry name" value="Cat_transpt"/>
</dbReference>
<feature type="transmembrane region" description="Helical" evidence="9">
    <location>
        <begin position="425"/>
        <end position="442"/>
    </location>
</feature>
<accession>A0ABW1DI57</accession>
<protein>
    <submittedName>
        <fullName evidence="10">TrkH family potassium uptake protein</fullName>
    </submittedName>
</protein>
<comment type="subcellular location">
    <subcellularLocation>
        <location evidence="1">Cell membrane</location>
        <topology evidence="1">Multi-pass membrane protein</topology>
    </subcellularLocation>
</comment>
<dbReference type="Proteomes" id="UP001595979">
    <property type="component" value="Unassembled WGS sequence"/>
</dbReference>
<feature type="transmembrane region" description="Helical" evidence="9">
    <location>
        <begin position="274"/>
        <end position="293"/>
    </location>
</feature>
<feature type="transmembrane region" description="Helical" evidence="9">
    <location>
        <begin position="454"/>
        <end position="474"/>
    </location>
</feature>
<reference evidence="11" key="1">
    <citation type="journal article" date="2019" name="Int. J. Syst. Evol. Microbiol.">
        <title>The Global Catalogue of Microorganisms (GCM) 10K type strain sequencing project: providing services to taxonomists for standard genome sequencing and annotation.</title>
        <authorList>
            <consortium name="The Broad Institute Genomics Platform"/>
            <consortium name="The Broad Institute Genome Sequencing Center for Infectious Disease"/>
            <person name="Wu L."/>
            <person name="Ma J."/>
        </authorList>
    </citation>
    <scope>NUCLEOTIDE SEQUENCE [LARGE SCALE GENOMIC DNA]</scope>
    <source>
        <strain evidence="11">CGMCC 1.15053</strain>
    </source>
</reference>
<evidence type="ECO:0000256" key="2">
    <source>
        <dbReference type="ARBA" id="ARBA00022448"/>
    </source>
</evidence>
<feature type="transmembrane region" description="Helical" evidence="9">
    <location>
        <begin position="226"/>
        <end position="248"/>
    </location>
</feature>
<feature type="transmembrane region" description="Helical" evidence="9">
    <location>
        <begin position="58"/>
        <end position="77"/>
    </location>
</feature>
<keyword evidence="4 9" id="KW-0812">Transmembrane</keyword>
<feature type="transmembrane region" description="Helical" evidence="9">
    <location>
        <begin position="117"/>
        <end position="140"/>
    </location>
</feature>
<keyword evidence="11" id="KW-1185">Reference proteome</keyword>
<evidence type="ECO:0000313" key="10">
    <source>
        <dbReference type="EMBL" id="MFC5847406.1"/>
    </source>
</evidence>
<gene>
    <name evidence="10" type="ORF">ACFPQ6_03705</name>
</gene>
<keyword evidence="7 9" id="KW-0472">Membrane</keyword>
<feature type="transmembrane region" description="Helical" evidence="9">
    <location>
        <begin position="391"/>
        <end position="413"/>
    </location>
</feature>
<evidence type="ECO:0000256" key="4">
    <source>
        <dbReference type="ARBA" id="ARBA00022692"/>
    </source>
</evidence>
<evidence type="ECO:0000256" key="5">
    <source>
        <dbReference type="ARBA" id="ARBA00022989"/>
    </source>
</evidence>
<evidence type="ECO:0000256" key="9">
    <source>
        <dbReference type="SAM" id="Phobius"/>
    </source>
</evidence>
<keyword evidence="2" id="KW-0813">Transport</keyword>
<evidence type="ECO:0000313" key="11">
    <source>
        <dbReference type="Proteomes" id="UP001595979"/>
    </source>
</evidence>